<comment type="caution">
    <text evidence="6">The sequence shown here is derived from an EMBL/GenBank/DDBJ whole genome shotgun (WGS) entry which is preliminary data.</text>
</comment>
<dbReference type="InterPro" id="IPR029056">
    <property type="entry name" value="Ribokinase-like"/>
</dbReference>
<dbReference type="InterPro" id="IPR002173">
    <property type="entry name" value="Carboh/pur_kinase_PfkB_CS"/>
</dbReference>
<keyword evidence="7" id="KW-1185">Reference proteome</keyword>
<dbReference type="PANTHER" id="PTHR10584">
    <property type="entry name" value="SUGAR KINASE"/>
    <property type="match status" value="1"/>
</dbReference>
<evidence type="ECO:0000259" key="5">
    <source>
        <dbReference type="Pfam" id="PF00294"/>
    </source>
</evidence>
<organism evidence="6 7">
    <name type="scientific">Tritrichomonas musculus</name>
    <dbReference type="NCBI Taxonomy" id="1915356"/>
    <lineage>
        <taxon>Eukaryota</taxon>
        <taxon>Metamonada</taxon>
        <taxon>Parabasalia</taxon>
        <taxon>Tritrichomonadida</taxon>
        <taxon>Tritrichomonadidae</taxon>
        <taxon>Tritrichomonas</taxon>
    </lineage>
</organism>
<reference evidence="6 7" key="1">
    <citation type="submission" date="2024-04" db="EMBL/GenBank/DDBJ databases">
        <title>Tritrichomonas musculus Genome.</title>
        <authorList>
            <person name="Alves-Ferreira E."/>
            <person name="Grigg M."/>
            <person name="Lorenzi H."/>
            <person name="Galac M."/>
        </authorList>
    </citation>
    <scope>NUCLEOTIDE SEQUENCE [LARGE SCALE GENOMIC DNA]</scope>
    <source>
        <strain evidence="6 7">EAF2021</strain>
    </source>
</reference>
<keyword evidence="2 4" id="KW-0808">Transferase</keyword>
<evidence type="ECO:0000256" key="4">
    <source>
        <dbReference type="RuleBase" id="RU003704"/>
    </source>
</evidence>
<dbReference type="Gene3D" id="3.40.1190.20">
    <property type="match status" value="1"/>
</dbReference>
<sequence length="322" mass="34323">MYKNVDVVCVGVMVADVLAPGVDQSIFQREMTRVPLKFSTGGDAFNQAINISSMGYKVALCGKVGADSVGNFLVSEAKSHNIDTSLISIDKDHQTSVTIVLINNNGERNFIGTSNGTNGFLTSRDINTSIFQSAKIVSIGSIYGSVSFTGNEISEILKEAKKMNCVTVADMMHADRGSLEDAKKALKFVDFFLPNLEEAKGLTGKTDVEDISNTLFDIGVGCVIIKLGKKGCFLKSRKLNIDSQYIDAFEVQNVVDTTGAGDALVSGFISGIIDGCNIADAVKRGCAAGHIIVQSVGATGGITSKNQIMEIVNKRDVNFTHI</sequence>
<evidence type="ECO:0000256" key="2">
    <source>
        <dbReference type="ARBA" id="ARBA00022679"/>
    </source>
</evidence>
<keyword evidence="3 4" id="KW-0418">Kinase</keyword>
<name>A0ABR2K303_9EUKA</name>
<gene>
    <name evidence="6" type="ORF">M9Y10_040922</name>
</gene>
<comment type="similarity">
    <text evidence="1 4">Belongs to the carbohydrate kinase PfkB family.</text>
</comment>
<dbReference type="Proteomes" id="UP001470230">
    <property type="component" value="Unassembled WGS sequence"/>
</dbReference>
<dbReference type="InterPro" id="IPR011611">
    <property type="entry name" value="PfkB_dom"/>
</dbReference>
<evidence type="ECO:0000313" key="7">
    <source>
        <dbReference type="Proteomes" id="UP001470230"/>
    </source>
</evidence>
<dbReference type="PROSITE" id="PS00583">
    <property type="entry name" value="PFKB_KINASES_1"/>
    <property type="match status" value="1"/>
</dbReference>
<dbReference type="PROSITE" id="PS00584">
    <property type="entry name" value="PFKB_KINASES_2"/>
    <property type="match status" value="1"/>
</dbReference>
<dbReference type="Pfam" id="PF00294">
    <property type="entry name" value="PfkB"/>
    <property type="match status" value="1"/>
</dbReference>
<dbReference type="PANTHER" id="PTHR10584:SF166">
    <property type="entry name" value="RIBOKINASE"/>
    <property type="match status" value="1"/>
</dbReference>
<evidence type="ECO:0000313" key="6">
    <source>
        <dbReference type="EMBL" id="KAK8885473.1"/>
    </source>
</evidence>
<dbReference type="InterPro" id="IPR002139">
    <property type="entry name" value="Ribo/fructo_kinase"/>
</dbReference>
<protein>
    <recommendedName>
        <fullName evidence="5">Carbohydrate kinase PfkB domain-containing protein</fullName>
    </recommendedName>
</protein>
<evidence type="ECO:0000256" key="3">
    <source>
        <dbReference type="ARBA" id="ARBA00022777"/>
    </source>
</evidence>
<dbReference type="CDD" id="cd01166">
    <property type="entry name" value="KdgK"/>
    <property type="match status" value="1"/>
</dbReference>
<dbReference type="EMBL" id="JAPFFF010000007">
    <property type="protein sequence ID" value="KAK8885473.1"/>
    <property type="molecule type" value="Genomic_DNA"/>
</dbReference>
<accession>A0ABR2K303</accession>
<feature type="domain" description="Carbohydrate kinase PfkB" evidence="5">
    <location>
        <begin position="6"/>
        <end position="301"/>
    </location>
</feature>
<evidence type="ECO:0000256" key="1">
    <source>
        <dbReference type="ARBA" id="ARBA00010688"/>
    </source>
</evidence>
<dbReference type="PRINTS" id="PR00990">
    <property type="entry name" value="RIBOKINASE"/>
</dbReference>
<dbReference type="SUPFAM" id="SSF53613">
    <property type="entry name" value="Ribokinase-like"/>
    <property type="match status" value="1"/>
</dbReference>
<proteinExistence type="inferred from homology"/>